<sequence>MSSITYVTLQQFCSFHQCETLILEDFLDHGIIRVERQNDIVLIPEPELPKLEKALRLHLDLGVNAAGIDIILNLLERMEGVME</sequence>
<dbReference type="Gene3D" id="1.10.1660.10">
    <property type="match status" value="1"/>
</dbReference>
<dbReference type="Proteomes" id="UP000650081">
    <property type="component" value="Unassembled WGS sequence"/>
</dbReference>
<evidence type="ECO:0000313" key="1">
    <source>
        <dbReference type="EMBL" id="MBC6996208.1"/>
    </source>
</evidence>
<protein>
    <submittedName>
        <fullName evidence="1">Uncharacterized protein</fullName>
    </submittedName>
</protein>
<dbReference type="EMBL" id="JACSIT010000151">
    <property type="protein sequence ID" value="MBC6996208.1"/>
    <property type="molecule type" value="Genomic_DNA"/>
</dbReference>
<keyword evidence="2" id="KW-1185">Reference proteome</keyword>
<proteinExistence type="predicted"/>
<dbReference type="Pfam" id="PF13591">
    <property type="entry name" value="MerR_2"/>
    <property type="match status" value="1"/>
</dbReference>
<accession>A0A923TAI4</accession>
<evidence type="ECO:0000313" key="2">
    <source>
        <dbReference type="Proteomes" id="UP000650081"/>
    </source>
</evidence>
<organism evidence="1 2">
    <name type="scientific">Neolewinella lacunae</name>
    <dbReference type="NCBI Taxonomy" id="1517758"/>
    <lineage>
        <taxon>Bacteria</taxon>
        <taxon>Pseudomonadati</taxon>
        <taxon>Bacteroidota</taxon>
        <taxon>Saprospiria</taxon>
        <taxon>Saprospirales</taxon>
        <taxon>Lewinellaceae</taxon>
        <taxon>Neolewinella</taxon>
    </lineage>
</organism>
<dbReference type="RefSeq" id="WP_187468224.1">
    <property type="nucleotide sequence ID" value="NZ_JACSIT010000151.1"/>
</dbReference>
<dbReference type="AlphaFoldDB" id="A0A923TAI4"/>
<comment type="caution">
    <text evidence="1">The sequence shown here is derived from an EMBL/GenBank/DDBJ whole genome shotgun (WGS) entry which is preliminary data.</text>
</comment>
<gene>
    <name evidence="1" type="ORF">H9S92_18705</name>
</gene>
<reference evidence="1" key="1">
    <citation type="submission" date="2020-08" db="EMBL/GenBank/DDBJ databases">
        <title>Lewinella bacteria from marine environments.</title>
        <authorList>
            <person name="Zhong Y."/>
        </authorList>
    </citation>
    <scope>NUCLEOTIDE SEQUENCE</scope>
    <source>
        <strain evidence="1">KCTC 42187</strain>
    </source>
</reference>
<name>A0A923TAI4_9BACT</name>